<dbReference type="PANTHER" id="PTHR46809">
    <property type="entry name" value="STROMAL CELL-DERIVED FACTOR 2-LIKE PROTEIN"/>
    <property type="match status" value="1"/>
</dbReference>
<dbReference type="OMA" id="KPQHGTR"/>
<dbReference type="OrthoDB" id="5588846at2759"/>
<organism evidence="5 6">
    <name type="scientific">Klebsormidium nitens</name>
    <name type="common">Green alga</name>
    <name type="synonym">Ulothrix nitens</name>
    <dbReference type="NCBI Taxonomy" id="105231"/>
    <lineage>
        <taxon>Eukaryota</taxon>
        <taxon>Viridiplantae</taxon>
        <taxon>Streptophyta</taxon>
        <taxon>Klebsormidiophyceae</taxon>
        <taxon>Klebsormidiales</taxon>
        <taxon>Klebsormidiaceae</taxon>
        <taxon>Klebsormidium</taxon>
    </lineage>
</organism>
<evidence type="ECO:0000256" key="1">
    <source>
        <dbReference type="ARBA" id="ARBA00022729"/>
    </source>
</evidence>
<evidence type="ECO:0000313" key="5">
    <source>
        <dbReference type="EMBL" id="GAQ89937.1"/>
    </source>
</evidence>
<dbReference type="SMART" id="SM00472">
    <property type="entry name" value="MIR"/>
    <property type="match status" value="3"/>
</dbReference>
<protein>
    <submittedName>
        <fullName evidence="5">Stromal cell-derived factor 2-like protein</fullName>
    </submittedName>
</protein>
<dbReference type="CDD" id="cd23294">
    <property type="entry name" value="beta-trefoil_MIR_AtSDF2-like"/>
    <property type="match status" value="1"/>
</dbReference>
<dbReference type="InterPro" id="IPR036300">
    <property type="entry name" value="MIR_dom_sf"/>
</dbReference>
<evidence type="ECO:0000256" key="2">
    <source>
        <dbReference type="ARBA" id="ARBA00022737"/>
    </source>
</evidence>
<dbReference type="InterPro" id="IPR016093">
    <property type="entry name" value="MIR_motif"/>
</dbReference>
<feature type="chain" id="PRO_5012824318" evidence="3">
    <location>
        <begin position="20"/>
        <end position="219"/>
    </location>
</feature>
<evidence type="ECO:0000256" key="3">
    <source>
        <dbReference type="SAM" id="SignalP"/>
    </source>
</evidence>
<dbReference type="AlphaFoldDB" id="A0A1Y1IMV2"/>
<feature type="domain" description="MIR" evidence="4">
    <location>
        <begin position="28"/>
        <end position="82"/>
    </location>
</feature>
<dbReference type="SUPFAM" id="SSF82109">
    <property type="entry name" value="MIR domain"/>
    <property type="match status" value="1"/>
</dbReference>
<evidence type="ECO:0000313" key="6">
    <source>
        <dbReference type="Proteomes" id="UP000054558"/>
    </source>
</evidence>
<feature type="domain" description="MIR" evidence="4">
    <location>
        <begin position="90"/>
        <end position="145"/>
    </location>
</feature>
<dbReference type="PANTHER" id="PTHR46809:SF2">
    <property type="entry name" value="GH21273P"/>
    <property type="match status" value="1"/>
</dbReference>
<feature type="signal peptide" evidence="3">
    <location>
        <begin position="1"/>
        <end position="19"/>
    </location>
</feature>
<keyword evidence="6" id="KW-1185">Reference proteome</keyword>
<dbReference type="STRING" id="105231.A0A1Y1IMV2"/>
<dbReference type="PROSITE" id="PS50919">
    <property type="entry name" value="MIR"/>
    <property type="match status" value="3"/>
</dbReference>
<keyword evidence="1 3" id="KW-0732">Signal</keyword>
<reference evidence="5 6" key="1">
    <citation type="journal article" date="2014" name="Nat. Commun.">
        <title>Klebsormidium flaccidum genome reveals primary factors for plant terrestrial adaptation.</title>
        <authorList>
            <person name="Hori K."/>
            <person name="Maruyama F."/>
            <person name="Fujisawa T."/>
            <person name="Togashi T."/>
            <person name="Yamamoto N."/>
            <person name="Seo M."/>
            <person name="Sato S."/>
            <person name="Yamada T."/>
            <person name="Mori H."/>
            <person name="Tajima N."/>
            <person name="Moriyama T."/>
            <person name="Ikeuchi M."/>
            <person name="Watanabe M."/>
            <person name="Wada H."/>
            <person name="Kobayashi K."/>
            <person name="Saito M."/>
            <person name="Masuda T."/>
            <person name="Sasaki-Sekimoto Y."/>
            <person name="Mashiguchi K."/>
            <person name="Awai K."/>
            <person name="Shimojima M."/>
            <person name="Masuda S."/>
            <person name="Iwai M."/>
            <person name="Nobusawa T."/>
            <person name="Narise T."/>
            <person name="Kondo S."/>
            <person name="Saito H."/>
            <person name="Sato R."/>
            <person name="Murakawa M."/>
            <person name="Ihara Y."/>
            <person name="Oshima-Yamada Y."/>
            <person name="Ohtaka K."/>
            <person name="Satoh M."/>
            <person name="Sonobe K."/>
            <person name="Ishii M."/>
            <person name="Ohtani R."/>
            <person name="Kanamori-Sato M."/>
            <person name="Honoki R."/>
            <person name="Miyazaki D."/>
            <person name="Mochizuki H."/>
            <person name="Umetsu J."/>
            <person name="Higashi K."/>
            <person name="Shibata D."/>
            <person name="Kamiya Y."/>
            <person name="Sato N."/>
            <person name="Nakamura Y."/>
            <person name="Tabata S."/>
            <person name="Ida S."/>
            <person name="Kurokawa K."/>
            <person name="Ohta H."/>
        </authorList>
    </citation>
    <scope>NUCLEOTIDE SEQUENCE [LARGE SCALE GENOMIC DNA]</scope>
    <source>
        <strain evidence="5 6">NIES-2285</strain>
    </source>
</reference>
<sequence length="219" mass="23884">MGSMLFVLTGLLLLAVCWPDTVIAAAPAVEVTCGSVIKLMHERTKFRLHSHEVAYGSGSGQQSVTAFPSGDDSNSYWSVHGPHDAECAQGEAFKSGSVVRFQHMATKRWLHSHLHLSPLSQNYEVSGFGDDNQSDGGDHWRVEVNGGGMWLKDSGVRFQHVETGGWLHSAADRRYGRPIAGQQEVCGHRKKSENALWKAAEGTYMPRSASIGSPEHGEL</sequence>
<dbReference type="EMBL" id="DF237528">
    <property type="protein sequence ID" value="GAQ89937.1"/>
    <property type="molecule type" value="Genomic_DNA"/>
</dbReference>
<gene>
    <name evidence="5" type="ORF">KFL_005790080</name>
</gene>
<accession>A0A1Y1IMV2</accession>
<name>A0A1Y1IMV2_KLENI</name>
<proteinExistence type="predicted"/>
<dbReference type="Gene3D" id="2.80.10.50">
    <property type="match status" value="1"/>
</dbReference>
<feature type="domain" description="MIR" evidence="4">
    <location>
        <begin position="147"/>
        <end position="202"/>
    </location>
</feature>
<keyword evidence="2" id="KW-0677">Repeat</keyword>
<dbReference type="Proteomes" id="UP000054558">
    <property type="component" value="Unassembled WGS sequence"/>
</dbReference>
<dbReference type="Pfam" id="PF02815">
    <property type="entry name" value="MIR"/>
    <property type="match status" value="1"/>
</dbReference>
<evidence type="ECO:0000259" key="4">
    <source>
        <dbReference type="PROSITE" id="PS50919"/>
    </source>
</evidence>